<dbReference type="Proteomes" id="UP000664844">
    <property type="component" value="Unassembled WGS sequence"/>
</dbReference>
<evidence type="ECO:0000256" key="4">
    <source>
        <dbReference type="ARBA" id="ARBA00022660"/>
    </source>
</evidence>
<dbReference type="PANTHER" id="PTHR31803">
    <property type="entry name" value="ALTERNATIVE OXIDASE"/>
    <property type="match status" value="1"/>
</dbReference>
<reference evidence="13 14" key="1">
    <citation type="submission" date="2021-03" db="EMBL/GenBank/DDBJ databases">
        <title>Metabolic Capacity of the Antarctic Cyanobacterium Phormidium pseudopriestleyi that Sustains Oxygenic Photosynthesis in the Presence of Hydrogen Sulfide.</title>
        <authorList>
            <person name="Lumian J.E."/>
            <person name="Jungblut A.D."/>
            <person name="Dillon M.L."/>
            <person name="Hawes I."/>
            <person name="Doran P.T."/>
            <person name="Mackey T.J."/>
            <person name="Dick G.J."/>
            <person name="Grettenberger C.L."/>
            <person name="Sumner D.Y."/>
        </authorList>
    </citation>
    <scope>NUCLEOTIDE SEQUENCE [LARGE SCALE GENOMIC DNA]</scope>
    <source>
        <strain evidence="13 14">FRX01</strain>
    </source>
</reference>
<evidence type="ECO:0000256" key="7">
    <source>
        <dbReference type="ARBA" id="ARBA00022982"/>
    </source>
</evidence>
<keyword evidence="3" id="KW-0813">Transport</keyword>
<keyword evidence="10" id="KW-0408">Iron</keyword>
<protein>
    <submittedName>
        <fullName evidence="13">Plastoquinol terminal oxidase</fullName>
    </submittedName>
</protein>
<accession>A0ABS3FZA5</accession>
<evidence type="ECO:0000256" key="6">
    <source>
        <dbReference type="ARBA" id="ARBA00022723"/>
    </source>
</evidence>
<proteinExistence type="predicted"/>
<keyword evidence="8 12" id="KW-1133">Transmembrane helix</keyword>
<keyword evidence="7" id="KW-0249">Electron transport</keyword>
<evidence type="ECO:0000256" key="5">
    <source>
        <dbReference type="ARBA" id="ARBA00022692"/>
    </source>
</evidence>
<keyword evidence="9" id="KW-0560">Oxidoreductase</keyword>
<evidence type="ECO:0000256" key="8">
    <source>
        <dbReference type="ARBA" id="ARBA00022989"/>
    </source>
</evidence>
<organism evidence="13 14">
    <name type="scientific">Phormidium pseudopriestleyi FRX01</name>
    <dbReference type="NCBI Taxonomy" id="1759528"/>
    <lineage>
        <taxon>Bacteria</taxon>
        <taxon>Bacillati</taxon>
        <taxon>Cyanobacteriota</taxon>
        <taxon>Cyanophyceae</taxon>
        <taxon>Oscillatoriophycideae</taxon>
        <taxon>Oscillatoriales</taxon>
        <taxon>Oscillatoriaceae</taxon>
        <taxon>Phormidium</taxon>
    </lineage>
</organism>
<evidence type="ECO:0000256" key="11">
    <source>
        <dbReference type="ARBA" id="ARBA00023136"/>
    </source>
</evidence>
<keyword evidence="14" id="KW-1185">Reference proteome</keyword>
<keyword evidence="4" id="KW-0679">Respiratory chain</keyword>
<dbReference type="Pfam" id="PF01786">
    <property type="entry name" value="AOX"/>
    <property type="match status" value="1"/>
</dbReference>
<feature type="transmembrane region" description="Helical" evidence="12">
    <location>
        <begin position="90"/>
        <end position="109"/>
    </location>
</feature>
<dbReference type="InterPro" id="IPR002680">
    <property type="entry name" value="AOX"/>
</dbReference>
<evidence type="ECO:0000256" key="12">
    <source>
        <dbReference type="SAM" id="Phobius"/>
    </source>
</evidence>
<comment type="caution">
    <text evidence="13">The sequence shown here is derived from an EMBL/GenBank/DDBJ whole genome shotgun (WGS) entry which is preliminary data.</text>
</comment>
<name>A0ABS3FZA5_9CYAN</name>
<dbReference type="EMBL" id="JAFLQW010000610">
    <property type="protein sequence ID" value="MBO0351956.1"/>
    <property type="molecule type" value="Genomic_DNA"/>
</dbReference>
<dbReference type="RefSeq" id="WP_207090381.1">
    <property type="nucleotide sequence ID" value="NZ_JAFLQW010000610.1"/>
</dbReference>
<evidence type="ECO:0000256" key="1">
    <source>
        <dbReference type="ARBA" id="ARBA00001962"/>
    </source>
</evidence>
<comment type="subcellular location">
    <subcellularLocation>
        <location evidence="2">Membrane</location>
    </subcellularLocation>
</comment>
<keyword evidence="5 12" id="KW-0812">Transmembrane</keyword>
<evidence type="ECO:0000256" key="2">
    <source>
        <dbReference type="ARBA" id="ARBA00004370"/>
    </source>
</evidence>
<dbReference type="PANTHER" id="PTHR31803:SF10">
    <property type="entry name" value="UBIQUINOL OXIDASE 4, CHLOROPLASTIC_CHROMOPLASTIC"/>
    <property type="match status" value="1"/>
</dbReference>
<evidence type="ECO:0000313" key="14">
    <source>
        <dbReference type="Proteomes" id="UP000664844"/>
    </source>
</evidence>
<sequence length="247" mass="29219">MIRLLVNFLEALLNTFYQGSDRAFARFFVLETVARVPYFAFTSVLHLYETMGWWRKSDWLKVHFSESWNELHHLLIAESLGGNDRWYDRYLARIGGLIYYWIIVLVYMLNARAAYNFMQQVEEHAYHTYDLFLKEHGEELKQMPAPKVAINYYLNADLYMFDEFQTTHPEAFRRPQIENLYDVFVAVREDELEHVKTMIACQQPEAQETFQSPHAENRPALPESVRAAIELQAAQIIKEAEKEPVQI</sequence>
<comment type="cofactor">
    <cofactor evidence="1">
        <name>Fe cation</name>
        <dbReference type="ChEBI" id="CHEBI:24875"/>
    </cofactor>
</comment>
<evidence type="ECO:0000256" key="9">
    <source>
        <dbReference type="ARBA" id="ARBA00023002"/>
    </source>
</evidence>
<dbReference type="Gene3D" id="1.20.1260.140">
    <property type="entry name" value="Alternative oxidase"/>
    <property type="match status" value="1"/>
</dbReference>
<gene>
    <name evidence="13" type="ORF">J0895_23305</name>
</gene>
<keyword evidence="6" id="KW-0479">Metal-binding</keyword>
<evidence type="ECO:0000256" key="3">
    <source>
        <dbReference type="ARBA" id="ARBA00022448"/>
    </source>
</evidence>
<keyword evidence="11 12" id="KW-0472">Membrane</keyword>
<evidence type="ECO:0000256" key="10">
    <source>
        <dbReference type="ARBA" id="ARBA00023004"/>
    </source>
</evidence>
<dbReference type="InterPro" id="IPR038659">
    <property type="entry name" value="AOX_sf"/>
</dbReference>
<evidence type="ECO:0000313" key="13">
    <source>
        <dbReference type="EMBL" id="MBO0351956.1"/>
    </source>
</evidence>